<sequence>MLAGEALGATVLGEVRGAAAPRWDGAWAAGMRPGQGARVRAPARTERPEANRGSDRA</sequence>
<gene>
    <name evidence="2" type="ORF">GGQ90_005494</name>
</gene>
<feature type="region of interest" description="Disordered" evidence="1">
    <location>
        <begin position="26"/>
        <end position="57"/>
    </location>
</feature>
<dbReference type="AlphaFoldDB" id="A0A7W6Q020"/>
<comment type="caution">
    <text evidence="2">The sequence shown here is derived from an EMBL/GenBank/DDBJ whole genome shotgun (WGS) entry which is preliminary data.</text>
</comment>
<proteinExistence type="predicted"/>
<evidence type="ECO:0000313" key="3">
    <source>
        <dbReference type="Proteomes" id="UP000590524"/>
    </source>
</evidence>
<accession>A0A7W6Q020</accession>
<dbReference type="EMBL" id="JACIEU010000044">
    <property type="protein sequence ID" value="MBB4151680.1"/>
    <property type="molecule type" value="Genomic_DNA"/>
</dbReference>
<feature type="compositionally biased region" description="Basic and acidic residues" evidence="1">
    <location>
        <begin position="43"/>
        <end position="57"/>
    </location>
</feature>
<reference evidence="2 3" key="1">
    <citation type="submission" date="2020-08" db="EMBL/GenBank/DDBJ databases">
        <title>Genomic Encyclopedia of Type Strains, Phase IV (KMG-IV): sequencing the most valuable type-strain genomes for metagenomic binning, comparative biology and taxonomic classification.</title>
        <authorList>
            <person name="Goeker M."/>
        </authorList>
    </citation>
    <scope>NUCLEOTIDE SEQUENCE [LARGE SCALE GENOMIC DNA]</scope>
    <source>
        <strain evidence="2 3">DSM 19371</strain>
    </source>
</reference>
<name>A0A7W6Q020_9SPHN</name>
<organism evidence="2 3">
    <name type="scientific">Sphingobium scionense</name>
    <dbReference type="NCBI Taxonomy" id="1404341"/>
    <lineage>
        <taxon>Bacteria</taxon>
        <taxon>Pseudomonadati</taxon>
        <taxon>Pseudomonadota</taxon>
        <taxon>Alphaproteobacteria</taxon>
        <taxon>Sphingomonadales</taxon>
        <taxon>Sphingomonadaceae</taxon>
        <taxon>Sphingobium</taxon>
    </lineage>
</organism>
<evidence type="ECO:0000256" key="1">
    <source>
        <dbReference type="SAM" id="MobiDB-lite"/>
    </source>
</evidence>
<protein>
    <submittedName>
        <fullName evidence="2">Uncharacterized protein</fullName>
    </submittedName>
</protein>
<evidence type="ECO:0000313" key="2">
    <source>
        <dbReference type="EMBL" id="MBB4151680.1"/>
    </source>
</evidence>
<keyword evidence="3" id="KW-1185">Reference proteome</keyword>
<dbReference type="Proteomes" id="UP000590524">
    <property type="component" value="Unassembled WGS sequence"/>
</dbReference>
<dbReference type="RefSeq" id="WP_188084431.1">
    <property type="nucleotide sequence ID" value="NZ_JACIEU010000044.1"/>
</dbReference>